<accession>A0A843W7E9</accession>
<dbReference type="Gene3D" id="3.40.50.1240">
    <property type="entry name" value="Phosphoglycerate mutase-like"/>
    <property type="match status" value="1"/>
</dbReference>
<dbReference type="GO" id="GO:0016020">
    <property type="term" value="C:membrane"/>
    <property type="evidence" value="ECO:0007669"/>
    <property type="project" value="UniProtKB-SubCell"/>
</dbReference>
<evidence type="ECO:0000256" key="9">
    <source>
        <dbReference type="ARBA" id="ARBA00031642"/>
    </source>
</evidence>
<name>A0A843W7E9_COLES</name>
<comment type="catalytic activity">
    <reaction evidence="10">
        <text>1D-myo-inositol 1,2,5,6-tetrakisphosphate + H2O = 1D-myo-inositol 1,2,6-trisphosphate + phosphate</text>
        <dbReference type="Rhea" id="RHEA:77119"/>
        <dbReference type="ChEBI" id="CHEBI:15377"/>
        <dbReference type="ChEBI" id="CHEBI:43474"/>
        <dbReference type="ChEBI" id="CHEBI:195535"/>
        <dbReference type="ChEBI" id="CHEBI:195537"/>
        <dbReference type="EC" id="3.1.3.62"/>
    </reaction>
    <physiologicalReaction direction="left-to-right" evidence="10">
        <dbReference type="Rhea" id="RHEA:77120"/>
    </physiologicalReaction>
</comment>
<comment type="subcellular location">
    <subcellularLocation>
        <location evidence="1">Membrane</location>
    </subcellularLocation>
</comment>
<dbReference type="EC" id="3.1.3.80" evidence="3"/>
<evidence type="ECO:0000256" key="6">
    <source>
        <dbReference type="ARBA" id="ARBA00022729"/>
    </source>
</evidence>
<reference evidence="14" key="1">
    <citation type="submission" date="2017-07" db="EMBL/GenBank/DDBJ databases">
        <title>Taro Niue Genome Assembly and Annotation.</title>
        <authorList>
            <person name="Atibalentja N."/>
            <person name="Keating K."/>
            <person name="Fields C.J."/>
        </authorList>
    </citation>
    <scope>NUCLEOTIDE SEQUENCE</scope>
    <source>
        <strain evidence="14">Niue_2</strain>
        <tissue evidence="14">Leaf</tissue>
    </source>
</reference>
<dbReference type="EMBL" id="NMUH01002287">
    <property type="protein sequence ID" value="MQL99059.1"/>
    <property type="molecule type" value="Genomic_DNA"/>
</dbReference>
<gene>
    <name evidence="14" type="ORF">Taro_031773</name>
</gene>
<dbReference type="GO" id="GO:0034417">
    <property type="term" value="F:bisphosphoglycerate 3-phosphatase activity"/>
    <property type="evidence" value="ECO:0007669"/>
    <property type="project" value="UniProtKB-EC"/>
</dbReference>
<comment type="catalytic activity">
    <reaction evidence="13">
        <text>(2R)-2,3-bisphosphoglycerate + H2O = (2R)-2-phosphoglycerate + phosphate</text>
        <dbReference type="Rhea" id="RHEA:27381"/>
        <dbReference type="ChEBI" id="CHEBI:15377"/>
        <dbReference type="ChEBI" id="CHEBI:43474"/>
        <dbReference type="ChEBI" id="CHEBI:58248"/>
        <dbReference type="ChEBI" id="CHEBI:58289"/>
        <dbReference type="EC" id="3.1.3.80"/>
    </reaction>
    <physiologicalReaction direction="left-to-right" evidence="13">
        <dbReference type="Rhea" id="RHEA:27382"/>
    </physiologicalReaction>
</comment>
<evidence type="ECO:0000313" key="14">
    <source>
        <dbReference type="EMBL" id="MQL99059.1"/>
    </source>
</evidence>
<evidence type="ECO:0000313" key="15">
    <source>
        <dbReference type="Proteomes" id="UP000652761"/>
    </source>
</evidence>
<keyword evidence="8" id="KW-0472">Membrane</keyword>
<dbReference type="Proteomes" id="UP000652761">
    <property type="component" value="Unassembled WGS sequence"/>
</dbReference>
<comment type="similarity">
    <text evidence="2">Belongs to the histidine acid phosphatase family. MINPP1 subfamily.</text>
</comment>
<proteinExistence type="inferred from homology"/>
<dbReference type="GO" id="GO:0052745">
    <property type="term" value="F:inositol phosphate phosphatase activity"/>
    <property type="evidence" value="ECO:0007669"/>
    <property type="project" value="TreeGrafter"/>
</dbReference>
<evidence type="ECO:0000256" key="12">
    <source>
        <dbReference type="ARBA" id="ARBA00043691"/>
    </source>
</evidence>
<keyword evidence="7" id="KW-0378">Hydrolase</keyword>
<feature type="non-terminal residue" evidence="14">
    <location>
        <position position="387"/>
    </location>
</feature>
<organism evidence="14 15">
    <name type="scientific">Colocasia esculenta</name>
    <name type="common">Wild taro</name>
    <name type="synonym">Arum esculentum</name>
    <dbReference type="NCBI Taxonomy" id="4460"/>
    <lineage>
        <taxon>Eukaryota</taxon>
        <taxon>Viridiplantae</taxon>
        <taxon>Streptophyta</taxon>
        <taxon>Embryophyta</taxon>
        <taxon>Tracheophyta</taxon>
        <taxon>Spermatophyta</taxon>
        <taxon>Magnoliopsida</taxon>
        <taxon>Liliopsida</taxon>
        <taxon>Araceae</taxon>
        <taxon>Aroideae</taxon>
        <taxon>Colocasieae</taxon>
        <taxon>Colocasia</taxon>
    </lineage>
</organism>
<evidence type="ECO:0000256" key="13">
    <source>
        <dbReference type="ARBA" id="ARBA00043832"/>
    </source>
</evidence>
<evidence type="ECO:0000256" key="1">
    <source>
        <dbReference type="ARBA" id="ARBA00004370"/>
    </source>
</evidence>
<dbReference type="Pfam" id="PF00328">
    <property type="entry name" value="His_Phos_2"/>
    <property type="match status" value="1"/>
</dbReference>
<evidence type="ECO:0000256" key="5">
    <source>
        <dbReference type="ARBA" id="ARBA00018097"/>
    </source>
</evidence>
<keyword evidence="15" id="KW-1185">Reference proteome</keyword>
<dbReference type="InterPro" id="IPR029033">
    <property type="entry name" value="His_PPase_superfam"/>
</dbReference>
<dbReference type="PANTHER" id="PTHR20963:SF8">
    <property type="entry name" value="MULTIPLE INOSITOL POLYPHOSPHATE PHOSPHATASE 1"/>
    <property type="match status" value="1"/>
</dbReference>
<evidence type="ECO:0000256" key="11">
    <source>
        <dbReference type="ARBA" id="ARBA00043671"/>
    </source>
</evidence>
<comment type="catalytic activity">
    <reaction evidence="11">
        <text>1D-myo-inositol 1,2,4,5,6-pentakisphosphate + H2O = 1D-myo-inositol 1,2,5,6-tetrakisphosphate + phosphate</text>
        <dbReference type="Rhea" id="RHEA:77115"/>
        <dbReference type="ChEBI" id="CHEBI:15377"/>
        <dbReference type="ChEBI" id="CHEBI:43474"/>
        <dbReference type="ChEBI" id="CHEBI:57798"/>
        <dbReference type="ChEBI" id="CHEBI:195535"/>
        <dbReference type="EC" id="3.1.3.62"/>
    </reaction>
    <physiologicalReaction direction="left-to-right" evidence="11">
        <dbReference type="Rhea" id="RHEA:77116"/>
    </physiologicalReaction>
</comment>
<dbReference type="OrthoDB" id="6509975at2759"/>
<dbReference type="AlphaFoldDB" id="A0A843W7E9"/>
<evidence type="ECO:0000256" key="7">
    <source>
        <dbReference type="ARBA" id="ARBA00022801"/>
    </source>
</evidence>
<comment type="catalytic activity">
    <reaction evidence="12">
        <text>1D-myo-inositol hexakisphosphate + H2O = 1D-myo-inositol 1,2,4,5,6-pentakisphosphate + phosphate</text>
        <dbReference type="Rhea" id="RHEA:16989"/>
        <dbReference type="ChEBI" id="CHEBI:15377"/>
        <dbReference type="ChEBI" id="CHEBI:43474"/>
        <dbReference type="ChEBI" id="CHEBI:57798"/>
        <dbReference type="ChEBI" id="CHEBI:58130"/>
        <dbReference type="EC" id="3.1.3.62"/>
    </reaction>
    <physiologicalReaction direction="left-to-right" evidence="12">
        <dbReference type="Rhea" id="RHEA:16990"/>
    </physiologicalReaction>
</comment>
<evidence type="ECO:0000256" key="2">
    <source>
        <dbReference type="ARBA" id="ARBA00008422"/>
    </source>
</evidence>
<evidence type="ECO:0000256" key="3">
    <source>
        <dbReference type="ARBA" id="ARBA00012976"/>
    </source>
</evidence>
<dbReference type="CDD" id="cd07061">
    <property type="entry name" value="HP_HAP_like"/>
    <property type="match status" value="1"/>
</dbReference>
<sequence length="387" mass="42785">FCLIIQVPRASASAVAFGMGLFHGKGNLGPGQHRAFAVICESRASDIWLRFHDTCETYKEFRKSQEPSVEKLKEPVLVEITSALNNRYQLNFTKQDISSLWFLCKQEASLLNITSQACGLFNSHEVSLLEWTDDLEVFILKGYGNGVNYHMGVPLLQDVIQSMEQAIVAKEGNHKIYEKARLRFAHAETLVPFTCLLGLFLEGSEYLQIQLDQPLDLPPKPPQKRNWVGSVVAPFAGNNMLVLYSCSNDTDSIALTGDERSKYFVQVLHNEVPVSIPVNSTRTSACFHVSSEPNGPPPEKMGKMNVCADRSLQNQNWIKGARLKNRGESFDAKVSVRLERLEGNGGSRAMVQKEWVGTSLDVVGKDAPVGALGGELRVKAPVEGFGS</sequence>
<dbReference type="InterPro" id="IPR000560">
    <property type="entry name" value="His_Pase_clade-2"/>
</dbReference>
<dbReference type="PANTHER" id="PTHR20963">
    <property type="entry name" value="MULTIPLE INOSITOL POLYPHOSPHATE PHOSPHATASE-RELATED"/>
    <property type="match status" value="1"/>
</dbReference>
<evidence type="ECO:0000256" key="10">
    <source>
        <dbReference type="ARBA" id="ARBA00043668"/>
    </source>
</evidence>
<dbReference type="SUPFAM" id="SSF53254">
    <property type="entry name" value="Phosphoglycerate mutase-like"/>
    <property type="match status" value="1"/>
</dbReference>
<protein>
    <recommendedName>
        <fullName evidence="5">Multiple inositol polyphosphate phosphatase 1</fullName>
        <ecNumber evidence="4">3.1.3.62</ecNumber>
        <ecNumber evidence="3">3.1.3.80</ecNumber>
    </recommendedName>
    <alternativeName>
        <fullName evidence="9">2,3-bisphosphoglycerate 3-phosphatase</fullName>
    </alternativeName>
</protein>
<evidence type="ECO:0000256" key="4">
    <source>
        <dbReference type="ARBA" id="ARBA00013040"/>
    </source>
</evidence>
<comment type="caution">
    <text evidence="14">The sequence shown here is derived from an EMBL/GenBank/DDBJ whole genome shotgun (WGS) entry which is preliminary data.</text>
</comment>
<keyword evidence="6" id="KW-0732">Signal</keyword>
<dbReference type="EC" id="3.1.3.62" evidence="4"/>
<dbReference type="GO" id="GO:0003993">
    <property type="term" value="F:acid phosphatase activity"/>
    <property type="evidence" value="ECO:0007669"/>
    <property type="project" value="TreeGrafter"/>
</dbReference>
<evidence type="ECO:0000256" key="8">
    <source>
        <dbReference type="ARBA" id="ARBA00023136"/>
    </source>
</evidence>